<evidence type="ECO:0000313" key="3">
    <source>
        <dbReference type="EMBL" id="MCU4743879.1"/>
    </source>
</evidence>
<dbReference type="InterPro" id="IPR035185">
    <property type="entry name" value="DUF5305"/>
</dbReference>
<feature type="region of interest" description="Disordered" evidence="1">
    <location>
        <begin position="340"/>
        <end position="390"/>
    </location>
</feature>
<dbReference type="EMBL" id="JAOPKA010000019">
    <property type="protein sequence ID" value="MCU4743879.1"/>
    <property type="molecule type" value="Genomic_DNA"/>
</dbReference>
<sequence length="390" mass="42481">MIDNPRVDLTIAKYGRSLVIALVVIGVLATVATGWVVANPDTSTTTQQVGSETVSTDLHTSAVVTQDGLWAEGTELEDSSVYILNATPVLMVEPRTSVPTDDAAVSHELTIRYEATRNGEVFWEETDVILDTNATVEDGVATSEASIDMEALLERKHDLQREVGGVGSIDIVLELDTEYDIGTAADTQTISAPVQLTERAYSLEGSLSASTPHPQMDEIEVTESANPFLVGGLALLATIAFGAATLTIVRSPVDVEAARQEVHKRRYAEWISHGTIPMWIGDHHVSLDSLEDVVDVAIDTHERVVHDRQRGLFAVVSDDVVYYYSNRGFWEETAWPDIDLDKQQPTSDLGAGFDSDSDTDSESDSDTPQQPPLSSEDLPDPDDEDAWKQL</sequence>
<reference evidence="3" key="1">
    <citation type="submission" date="2022-09" db="EMBL/GenBank/DDBJ databases">
        <title>Enrichment on poylsaccharides allowed isolation of novel metabolic and taxonomic groups of Haloarchaea.</title>
        <authorList>
            <person name="Sorokin D.Y."/>
            <person name="Elcheninov A.G."/>
            <person name="Khizhniak T.V."/>
            <person name="Kolganova T.V."/>
            <person name="Kublanov I.V."/>
        </authorList>
    </citation>
    <scope>NUCLEOTIDE SEQUENCE</scope>
    <source>
        <strain evidence="3">AArc-xg1-1</strain>
    </source>
</reference>
<evidence type="ECO:0000313" key="4">
    <source>
        <dbReference type="Proteomes" id="UP001321018"/>
    </source>
</evidence>
<dbReference type="AlphaFoldDB" id="A0AAP2Z4I6"/>
<dbReference type="Pfam" id="PF17231">
    <property type="entry name" value="DUF5305"/>
    <property type="match status" value="1"/>
</dbReference>
<proteinExistence type="predicted"/>
<gene>
    <name evidence="3" type="ORF">OB960_21070</name>
</gene>
<dbReference type="RefSeq" id="WP_338005691.1">
    <property type="nucleotide sequence ID" value="NZ_JAOPKA010000019.1"/>
</dbReference>
<feature type="compositionally biased region" description="Acidic residues" evidence="1">
    <location>
        <begin position="355"/>
        <end position="365"/>
    </location>
</feature>
<evidence type="ECO:0000256" key="1">
    <source>
        <dbReference type="SAM" id="MobiDB-lite"/>
    </source>
</evidence>
<comment type="caution">
    <text evidence="3">The sequence shown here is derived from an EMBL/GenBank/DDBJ whole genome shotgun (WGS) entry which is preliminary data.</text>
</comment>
<feature type="transmembrane region" description="Helical" evidence="2">
    <location>
        <begin position="228"/>
        <end position="249"/>
    </location>
</feature>
<keyword evidence="2" id="KW-0472">Membrane</keyword>
<keyword evidence="2" id="KW-1133">Transmembrane helix</keyword>
<protein>
    <submittedName>
        <fullName evidence="3">DUF5305 domain-containing protein</fullName>
    </submittedName>
</protein>
<name>A0AAP2Z4I6_9EURY</name>
<accession>A0AAP2Z4I6</accession>
<feature type="transmembrane region" description="Helical" evidence="2">
    <location>
        <begin position="18"/>
        <end position="38"/>
    </location>
</feature>
<organism evidence="3 4">
    <name type="scientific">Natronoglomus mannanivorans</name>
    <dbReference type="NCBI Taxonomy" id="2979990"/>
    <lineage>
        <taxon>Archaea</taxon>
        <taxon>Methanobacteriati</taxon>
        <taxon>Methanobacteriota</taxon>
        <taxon>Stenosarchaea group</taxon>
        <taxon>Halobacteria</taxon>
        <taxon>Halobacteriales</taxon>
        <taxon>Natrialbaceae</taxon>
        <taxon>Natronoglomus</taxon>
    </lineage>
</organism>
<dbReference type="Proteomes" id="UP001321018">
    <property type="component" value="Unassembled WGS sequence"/>
</dbReference>
<evidence type="ECO:0000256" key="2">
    <source>
        <dbReference type="SAM" id="Phobius"/>
    </source>
</evidence>
<feature type="compositionally biased region" description="Acidic residues" evidence="1">
    <location>
        <begin position="377"/>
        <end position="390"/>
    </location>
</feature>
<keyword evidence="2" id="KW-0812">Transmembrane</keyword>